<dbReference type="InterPro" id="IPR016036">
    <property type="entry name" value="Malonyl_transacylase_ACP-bd"/>
</dbReference>
<dbReference type="Proteomes" id="UP000435802">
    <property type="component" value="Unassembled WGS sequence"/>
</dbReference>
<dbReference type="InterPro" id="IPR006162">
    <property type="entry name" value="Ppantetheine_attach_site"/>
</dbReference>
<dbReference type="SUPFAM" id="SSF47336">
    <property type="entry name" value="ACP-like"/>
    <property type="match status" value="1"/>
</dbReference>
<feature type="domain" description="Ketosynthase family 3 (KS3)" evidence="5">
    <location>
        <begin position="20"/>
        <end position="448"/>
    </location>
</feature>
<dbReference type="PROSITE" id="PS00012">
    <property type="entry name" value="PHOSPHOPANTETHEINE"/>
    <property type="match status" value="1"/>
</dbReference>
<keyword evidence="6" id="KW-0012">Acyltransferase</keyword>
<dbReference type="SUPFAM" id="SSF55048">
    <property type="entry name" value="Probable ACP-binding domain of malonyl-CoA ACP transacylase"/>
    <property type="match status" value="1"/>
</dbReference>
<dbReference type="InterPro" id="IPR032821">
    <property type="entry name" value="PKS_assoc"/>
</dbReference>
<dbReference type="Gene3D" id="3.30.70.3290">
    <property type="match status" value="1"/>
</dbReference>
<dbReference type="Gene3D" id="3.40.366.10">
    <property type="entry name" value="Malonyl-Coenzyme A Acyl Carrier Protein, domain 2"/>
    <property type="match status" value="1"/>
</dbReference>
<evidence type="ECO:0000256" key="2">
    <source>
        <dbReference type="ARBA" id="ARBA00022553"/>
    </source>
</evidence>
<dbReference type="GO" id="GO:0071770">
    <property type="term" value="P:DIM/DIP cell wall layer assembly"/>
    <property type="evidence" value="ECO:0007669"/>
    <property type="project" value="TreeGrafter"/>
</dbReference>
<dbReference type="SMART" id="SM00825">
    <property type="entry name" value="PKS_KS"/>
    <property type="match status" value="1"/>
</dbReference>
<dbReference type="SMART" id="SM00827">
    <property type="entry name" value="PKS_AT"/>
    <property type="match status" value="1"/>
</dbReference>
<dbReference type="GO" id="GO:0004312">
    <property type="term" value="F:fatty acid synthase activity"/>
    <property type="evidence" value="ECO:0007669"/>
    <property type="project" value="TreeGrafter"/>
</dbReference>
<protein>
    <submittedName>
        <fullName evidence="6">Acyltransferase domain-containing protein</fullName>
    </submittedName>
</protein>
<evidence type="ECO:0000259" key="5">
    <source>
        <dbReference type="PROSITE" id="PS52004"/>
    </source>
</evidence>
<evidence type="ECO:0000259" key="4">
    <source>
        <dbReference type="PROSITE" id="PS50075"/>
    </source>
</evidence>
<dbReference type="InterPro" id="IPR013968">
    <property type="entry name" value="PKS_KR"/>
</dbReference>
<dbReference type="PROSITE" id="PS52004">
    <property type="entry name" value="KS3_2"/>
    <property type="match status" value="1"/>
</dbReference>
<dbReference type="InterPro" id="IPR036291">
    <property type="entry name" value="NAD(P)-bd_dom_sf"/>
</dbReference>
<dbReference type="GO" id="GO:0031177">
    <property type="term" value="F:phosphopantetheine binding"/>
    <property type="evidence" value="ECO:0007669"/>
    <property type="project" value="InterPro"/>
</dbReference>
<evidence type="ECO:0000256" key="1">
    <source>
        <dbReference type="ARBA" id="ARBA00022450"/>
    </source>
</evidence>
<dbReference type="FunFam" id="1.10.1200.10:FF:000016">
    <property type="entry name" value="Non-ribosomal peptide synthase"/>
    <property type="match status" value="1"/>
</dbReference>
<dbReference type="InterPro" id="IPR014030">
    <property type="entry name" value="Ketoacyl_synth_N"/>
</dbReference>
<dbReference type="InterPro" id="IPR036736">
    <property type="entry name" value="ACP-like_sf"/>
</dbReference>
<dbReference type="PANTHER" id="PTHR43775">
    <property type="entry name" value="FATTY ACID SYNTHASE"/>
    <property type="match status" value="1"/>
</dbReference>
<gene>
    <name evidence="6" type="ORF">GR138_09755</name>
</gene>
<dbReference type="GO" id="GO:0005737">
    <property type="term" value="C:cytoplasm"/>
    <property type="evidence" value="ECO:0007669"/>
    <property type="project" value="TreeGrafter"/>
</dbReference>
<dbReference type="PROSITE" id="PS50075">
    <property type="entry name" value="CARRIER"/>
    <property type="match status" value="1"/>
</dbReference>
<dbReference type="SMART" id="SM00823">
    <property type="entry name" value="PKS_PP"/>
    <property type="match status" value="1"/>
</dbReference>
<dbReference type="GO" id="GO:0006633">
    <property type="term" value="P:fatty acid biosynthetic process"/>
    <property type="evidence" value="ECO:0007669"/>
    <property type="project" value="TreeGrafter"/>
</dbReference>
<dbReference type="Gene3D" id="3.40.47.10">
    <property type="match status" value="1"/>
</dbReference>
<dbReference type="Pfam" id="PF00109">
    <property type="entry name" value="ketoacyl-synt"/>
    <property type="match status" value="1"/>
</dbReference>
<dbReference type="InterPro" id="IPR016039">
    <property type="entry name" value="Thiolase-like"/>
</dbReference>
<dbReference type="Pfam" id="PF02801">
    <property type="entry name" value="Ketoacyl-synt_C"/>
    <property type="match status" value="1"/>
</dbReference>
<dbReference type="InterPro" id="IPR020806">
    <property type="entry name" value="PKS_PP-bd"/>
</dbReference>
<dbReference type="SUPFAM" id="SSF53901">
    <property type="entry name" value="Thiolase-like"/>
    <property type="match status" value="1"/>
</dbReference>
<dbReference type="SUPFAM" id="SSF52151">
    <property type="entry name" value="FabD/lysophospholipase-like"/>
    <property type="match status" value="1"/>
</dbReference>
<dbReference type="InterPro" id="IPR057326">
    <property type="entry name" value="KR_dom"/>
</dbReference>
<reference evidence="6 7" key="1">
    <citation type="submission" date="2019-12" db="EMBL/GenBank/DDBJ databases">
        <title>Shinella kummerowiae sp. nov., a symbiotic bacterium isolated from root nodules of the herbal legume Kummerowia stipulacea.</title>
        <authorList>
            <person name="Gao J."/>
        </authorList>
    </citation>
    <scope>NUCLEOTIDE SEQUENCE [LARGE SCALE GENOMIC DNA]</scope>
    <source>
        <strain evidence="6 7">CCBAU 25048</strain>
    </source>
</reference>
<dbReference type="InterPro" id="IPR029058">
    <property type="entry name" value="AB_hydrolase_fold"/>
</dbReference>
<keyword evidence="7" id="KW-1185">Reference proteome</keyword>
<name>A0A6N8SDU8_9HYPH</name>
<evidence type="ECO:0000313" key="7">
    <source>
        <dbReference type="Proteomes" id="UP000435802"/>
    </source>
</evidence>
<keyword evidence="1" id="KW-0596">Phosphopantetheine</keyword>
<sequence>MFAILRDARQRLEKFQAERDERVAIVGLAGRFPGADDVDAFWRLLRAGESGLRSVDDAELEQAGVDAEVSSRPDYVRVWGGFDDPTGFDAGFFGYSPRDAELLDPQQRVFLECAWGALEHAGYDSRTYQGRIGVYAGGALTYNFSNIQANRTLRETVDPIHAGLSNVIGLIASRVAYHLDLKGPSVGVQATCASSLISLHLAARALLAREADMALAGAVAIGQPRPEGYVYKSEGVSSPDGLCRPFDAAAQGTVFTNGVGVVVLKRLSDALADGDTVYAVVRGSAIGNDGAAKVGLTAPSIAGQQAVLEAALADARIAPASIDYVEAHGTATALGDPIELASLNRVYGAAFKAEGRECGIGSVKGNIGHMDVAAGMGGLIKTVLALRHGSLPASINFNTPNPGFDLAASPFRVITENRDWQRTPERPRRAAISAFGMGGMNAHVILEEAPLRPAEAVIDGPQLLPLSARSPEALRDMRDALAATLGDTTPANLAGTAFTLQTGRRPMAHRFVGLVHDKASACALLAAGEGPDCVAGEVLPGDPSLVFLFPGQGSQHAGMARELYDRDPVFKAAFDACIAGLPDDLDLKTLLYAGDASPEALNRTEATQPALFVVEYALAQMWLARGLQPRALLGHSIGEYVAACLAGVFSLEDALRIVCARGRLMQACAPGAMLSVMLSETEARSVLSADVELAAVNGPRSCVLAGTTDAIAALAEQFDRSGLGSRPLRTSHAFHSFMMEPALEEFSEILGTVKLNPPMLDILSNLTGDWLTAEQATDPAYWVAHLRGTVLFGPGLARVLELPNPVLLEVGPGSSLTRLARQQARPDMRAVASLPDAGSARDAADHALLAFGELWTAGIDVDWAMVRKGASRRVGLPTYPFQHTSYWIPPVSPVAVEDGPSERLADLSDWFHQPTWTRDTTLPVVDDRRGERRRWLLLNGRVTATAIGALSEHVETIHVEVGDSFAFDGETYRLDPADADHYRALLADLAAKGYAPDQIVNGFALGREPGSNAGFASTLALGRALTDVAEKPALLTVLASGMHQVTGSEMLDPHAAMVLGSLRVLPQELPGLNCRSIDLPDTNPASMVAGLSGALLRPWREDATVSALRGGFAWLVGHVASPVAEPAEVPTLQDGATYLVAGDLVDGLGLIYARALIQSHGARVILAGRAGLPPPAEWEHWLASHSPQHPVSRFVRTLRDIDTPGEHYVLFSGDLSDPEWLAPALDDGQRRFSPIRGVFHTAGMGELFHCPLAETTMEGSSGLFATKVAGLPALAAALSTAQPDFVLVQSSLSSILGGGGLAAYAAANSFLDAFVEAQRGKTQPVWQAINWDTCLPYGQNRGEGGSLYAKAIDADEVWQVTRAVLARPELIRVVVTPEHLHHRMAAAMQATVEATPAAPDAATGRQGIRTAYVAPRDPVEATVASVMRELLGIERIGAMDNFFELGGHSLLAVQVVTRLRKQFATDLPMRALLFEAPTVAGIAAVIRDSLEAARREQETLEALLDGIEAVGARREA</sequence>
<dbReference type="Pfam" id="PF00698">
    <property type="entry name" value="Acyl_transf_1"/>
    <property type="match status" value="1"/>
</dbReference>
<dbReference type="Pfam" id="PF08659">
    <property type="entry name" value="KR"/>
    <property type="match status" value="1"/>
</dbReference>
<dbReference type="CDD" id="cd00833">
    <property type="entry name" value="PKS"/>
    <property type="match status" value="1"/>
</dbReference>
<dbReference type="PANTHER" id="PTHR43775:SF37">
    <property type="entry name" value="SI:DKEY-61P9.11"/>
    <property type="match status" value="1"/>
</dbReference>
<dbReference type="InterPro" id="IPR009081">
    <property type="entry name" value="PP-bd_ACP"/>
</dbReference>
<dbReference type="InterPro" id="IPR016035">
    <property type="entry name" value="Acyl_Trfase/lysoPLipase"/>
</dbReference>
<dbReference type="Pfam" id="PF16197">
    <property type="entry name" value="KAsynt_C_assoc"/>
    <property type="match status" value="1"/>
</dbReference>
<keyword evidence="2" id="KW-0597">Phosphoprotein</keyword>
<dbReference type="GO" id="GO:0044550">
    <property type="term" value="P:secondary metabolite biosynthetic process"/>
    <property type="evidence" value="ECO:0007669"/>
    <property type="project" value="UniProtKB-ARBA"/>
</dbReference>
<dbReference type="InterPro" id="IPR001227">
    <property type="entry name" value="Ac_transferase_dom_sf"/>
</dbReference>
<dbReference type="InterPro" id="IPR014031">
    <property type="entry name" value="Ketoacyl_synth_C"/>
</dbReference>
<dbReference type="OrthoDB" id="9778690at2"/>
<evidence type="ECO:0000256" key="3">
    <source>
        <dbReference type="ARBA" id="ARBA00022679"/>
    </source>
</evidence>
<dbReference type="SUPFAM" id="SSF51735">
    <property type="entry name" value="NAD(P)-binding Rossmann-fold domains"/>
    <property type="match status" value="2"/>
</dbReference>
<dbReference type="GO" id="GO:0005886">
    <property type="term" value="C:plasma membrane"/>
    <property type="evidence" value="ECO:0007669"/>
    <property type="project" value="TreeGrafter"/>
</dbReference>
<comment type="caution">
    <text evidence="6">The sequence shown here is derived from an EMBL/GenBank/DDBJ whole genome shotgun (WGS) entry which is preliminary data.</text>
</comment>
<dbReference type="Gene3D" id="3.40.50.1820">
    <property type="entry name" value="alpha/beta hydrolase"/>
    <property type="match status" value="1"/>
</dbReference>
<dbReference type="InterPro" id="IPR020841">
    <property type="entry name" value="PKS_Beta-ketoAc_synthase_dom"/>
</dbReference>
<evidence type="ECO:0000313" key="6">
    <source>
        <dbReference type="EMBL" id="MXN45476.1"/>
    </source>
</evidence>
<dbReference type="SMART" id="SM00822">
    <property type="entry name" value="PKS_KR"/>
    <property type="match status" value="1"/>
</dbReference>
<accession>A0A6N8SDU8</accession>
<keyword evidence="3 6" id="KW-0808">Transferase</keyword>
<dbReference type="InterPro" id="IPR050091">
    <property type="entry name" value="PKS_NRPS_Biosynth_Enz"/>
</dbReference>
<dbReference type="Pfam" id="PF00550">
    <property type="entry name" value="PP-binding"/>
    <property type="match status" value="1"/>
</dbReference>
<organism evidence="6 7">
    <name type="scientific">Shinella kummerowiae</name>
    <dbReference type="NCBI Taxonomy" id="417745"/>
    <lineage>
        <taxon>Bacteria</taxon>
        <taxon>Pseudomonadati</taxon>
        <taxon>Pseudomonadota</taxon>
        <taxon>Alphaproteobacteria</taxon>
        <taxon>Hyphomicrobiales</taxon>
        <taxon>Rhizobiaceae</taxon>
        <taxon>Shinella</taxon>
    </lineage>
</organism>
<dbReference type="Gene3D" id="3.40.50.720">
    <property type="entry name" value="NAD(P)-binding Rossmann-like Domain"/>
    <property type="match status" value="1"/>
</dbReference>
<feature type="domain" description="Carrier" evidence="4">
    <location>
        <begin position="1414"/>
        <end position="1490"/>
    </location>
</feature>
<dbReference type="InterPro" id="IPR014043">
    <property type="entry name" value="Acyl_transferase_dom"/>
</dbReference>
<dbReference type="EMBL" id="WUMK01000003">
    <property type="protein sequence ID" value="MXN45476.1"/>
    <property type="molecule type" value="Genomic_DNA"/>
</dbReference>
<proteinExistence type="predicted"/>